<dbReference type="AlphaFoldDB" id="A0A9Q9RYW0"/>
<dbReference type="Proteomes" id="UP000760494">
    <property type="component" value="Unassembled WGS sequence"/>
</dbReference>
<name>A0A9Q9RYW0_FUSFU</name>
<reference evidence="1" key="1">
    <citation type="submission" date="2019-05" db="EMBL/GenBank/DDBJ databases">
        <authorList>
            <person name="Piombo E."/>
        </authorList>
    </citation>
    <scope>NUCLEOTIDE SEQUENCE</scope>
    <source>
        <strain evidence="1">C2S</strain>
    </source>
</reference>
<evidence type="ECO:0000313" key="2">
    <source>
        <dbReference type="Proteomes" id="UP000760494"/>
    </source>
</evidence>
<organism evidence="1 2">
    <name type="scientific">Fusarium fujikuroi</name>
    <name type="common">Bakanae and foot rot disease fungus</name>
    <name type="synonym">Gibberella fujikuroi</name>
    <dbReference type="NCBI Taxonomy" id="5127"/>
    <lineage>
        <taxon>Eukaryota</taxon>
        <taxon>Fungi</taxon>
        <taxon>Dikarya</taxon>
        <taxon>Ascomycota</taxon>
        <taxon>Pezizomycotina</taxon>
        <taxon>Sordariomycetes</taxon>
        <taxon>Hypocreomycetidae</taxon>
        <taxon>Hypocreales</taxon>
        <taxon>Nectriaceae</taxon>
        <taxon>Fusarium</taxon>
        <taxon>Fusarium fujikuroi species complex</taxon>
    </lineage>
</organism>
<protein>
    <submittedName>
        <fullName evidence="1">Uncharacterized protein</fullName>
    </submittedName>
</protein>
<gene>
    <name evidence="1" type="ORF">C2S_10365</name>
</gene>
<comment type="caution">
    <text evidence="1">The sequence shown here is derived from an EMBL/GenBank/DDBJ whole genome shotgun (WGS) entry which is preliminary data.</text>
</comment>
<dbReference type="EMBL" id="CABFJX010000383">
    <property type="protein sequence ID" value="VTT76396.1"/>
    <property type="molecule type" value="Genomic_DNA"/>
</dbReference>
<evidence type="ECO:0000313" key="1">
    <source>
        <dbReference type="EMBL" id="VTT76396.1"/>
    </source>
</evidence>
<feature type="non-terminal residue" evidence="1">
    <location>
        <position position="1"/>
    </location>
</feature>
<sequence length="17" mass="1935">AKKSYNSIYIASSFKDL</sequence>
<proteinExistence type="predicted"/>
<accession>A0A9Q9RYW0</accession>